<keyword evidence="2" id="KW-1185">Reference proteome</keyword>
<protein>
    <submittedName>
        <fullName evidence="1">Uncharacterized protein</fullName>
    </submittedName>
</protein>
<sequence length="133" mass="14669">MEKGSWRIRPGLDFPGKEILGELRREGSELSFPGMSILEDQESSEGKIQDGIFLEKGSWTGQGWIFLGNHPGGSGELRREDSVLIYPGKGILDRPGLDFPGKEILGELRKEDSELDFPGKGILDRPGLDFPGK</sequence>
<dbReference type="OrthoDB" id="10545586at2759"/>
<comment type="caution">
    <text evidence="1">The sequence shown here is derived from an EMBL/GenBank/DDBJ whole genome shotgun (WGS) entry which is preliminary data.</text>
</comment>
<evidence type="ECO:0000313" key="1">
    <source>
        <dbReference type="EMBL" id="TRZ06453.1"/>
    </source>
</evidence>
<proteinExistence type="predicted"/>
<gene>
    <name evidence="1" type="ORF">HGM15179_020653</name>
</gene>
<dbReference type="EMBL" id="SWJQ01002495">
    <property type="protein sequence ID" value="TRZ06453.1"/>
    <property type="molecule type" value="Genomic_DNA"/>
</dbReference>
<organism evidence="1 2">
    <name type="scientific">Zosterops borbonicus</name>
    <dbReference type="NCBI Taxonomy" id="364589"/>
    <lineage>
        <taxon>Eukaryota</taxon>
        <taxon>Metazoa</taxon>
        <taxon>Chordata</taxon>
        <taxon>Craniata</taxon>
        <taxon>Vertebrata</taxon>
        <taxon>Euteleostomi</taxon>
        <taxon>Archelosauria</taxon>
        <taxon>Archosauria</taxon>
        <taxon>Dinosauria</taxon>
        <taxon>Saurischia</taxon>
        <taxon>Theropoda</taxon>
        <taxon>Coelurosauria</taxon>
        <taxon>Aves</taxon>
        <taxon>Neognathae</taxon>
        <taxon>Neoaves</taxon>
        <taxon>Telluraves</taxon>
        <taxon>Australaves</taxon>
        <taxon>Passeriformes</taxon>
        <taxon>Sylvioidea</taxon>
        <taxon>Zosteropidae</taxon>
        <taxon>Zosterops</taxon>
    </lineage>
</organism>
<dbReference type="AlphaFoldDB" id="A0A8K1D6I9"/>
<dbReference type="Proteomes" id="UP000796761">
    <property type="component" value="Unassembled WGS sequence"/>
</dbReference>
<name>A0A8K1D6I9_9PASS</name>
<reference evidence="1" key="1">
    <citation type="submission" date="2019-04" db="EMBL/GenBank/DDBJ databases">
        <title>Genome assembly of Zosterops borbonicus 15179.</title>
        <authorList>
            <person name="Leroy T."/>
            <person name="Anselmetti Y."/>
            <person name="Tilak M.-K."/>
            <person name="Nabholz B."/>
        </authorList>
    </citation>
    <scope>NUCLEOTIDE SEQUENCE</scope>
    <source>
        <strain evidence="1">HGM_15179</strain>
        <tissue evidence="1">Muscle</tissue>
    </source>
</reference>
<accession>A0A8K1D6I9</accession>
<evidence type="ECO:0000313" key="2">
    <source>
        <dbReference type="Proteomes" id="UP000796761"/>
    </source>
</evidence>